<dbReference type="CDD" id="cd04301">
    <property type="entry name" value="NAT_SF"/>
    <property type="match status" value="1"/>
</dbReference>
<comment type="caution">
    <text evidence="2">The sequence shown here is derived from an EMBL/GenBank/DDBJ whole genome shotgun (WGS) entry which is preliminary data.</text>
</comment>
<protein>
    <submittedName>
        <fullName evidence="2">GNAT family N-acetyltransferase</fullName>
    </submittedName>
</protein>
<dbReference type="Gene3D" id="3.40.630.30">
    <property type="match status" value="1"/>
</dbReference>
<proteinExistence type="predicted"/>
<dbReference type="PANTHER" id="PTHR42791:SF1">
    <property type="entry name" value="N-ACETYLTRANSFERASE DOMAIN-CONTAINING PROTEIN"/>
    <property type="match status" value="1"/>
</dbReference>
<organism evidence="2 3">
    <name type="scientific">Novosphingobium anseongense</name>
    <dbReference type="NCBI Taxonomy" id="3133436"/>
    <lineage>
        <taxon>Bacteria</taxon>
        <taxon>Pseudomonadati</taxon>
        <taxon>Pseudomonadota</taxon>
        <taxon>Alphaproteobacteria</taxon>
        <taxon>Sphingomonadales</taxon>
        <taxon>Sphingomonadaceae</taxon>
        <taxon>Novosphingobium</taxon>
    </lineage>
</organism>
<dbReference type="Pfam" id="PF00583">
    <property type="entry name" value="Acetyltransf_1"/>
    <property type="match status" value="1"/>
</dbReference>
<reference evidence="2 3" key="1">
    <citation type="submission" date="2024-03" db="EMBL/GenBank/DDBJ databases">
        <authorList>
            <person name="Jo J.-H."/>
        </authorList>
    </citation>
    <scope>NUCLEOTIDE SEQUENCE [LARGE SCALE GENOMIC DNA]</scope>
    <source>
        <strain evidence="2 3">PS1R-30</strain>
    </source>
</reference>
<evidence type="ECO:0000313" key="2">
    <source>
        <dbReference type="EMBL" id="MEJ5977920.1"/>
    </source>
</evidence>
<dbReference type="InterPro" id="IPR052523">
    <property type="entry name" value="Trichothecene_AcTrans"/>
</dbReference>
<feature type="domain" description="N-acetyltransferase" evidence="1">
    <location>
        <begin position="60"/>
        <end position="198"/>
    </location>
</feature>
<sequence>MQTTMSRAEARDADAMVRSFCEAFADDPGLAWIWPDRADRIARLPFFFEPIVGGTMLQGLALRSEASDAVSLWRQPGRIHPEPHEMAPWHTAMARAFSAGAERSQLMGATLRAHQPADFDWWYLQFIGVRPAAQGTGLGGAIVRSGLALAQAAGMPVYVEVMNPDNFGYYRHVGFQVIDEFDIPDGGPHVWGMLWGQP</sequence>
<dbReference type="EMBL" id="JBBHJZ010000003">
    <property type="protein sequence ID" value="MEJ5977920.1"/>
    <property type="molecule type" value="Genomic_DNA"/>
</dbReference>
<gene>
    <name evidence="2" type="ORF">WG901_14820</name>
</gene>
<keyword evidence="3" id="KW-1185">Reference proteome</keyword>
<dbReference type="PROSITE" id="PS51186">
    <property type="entry name" value="GNAT"/>
    <property type="match status" value="1"/>
</dbReference>
<dbReference type="InterPro" id="IPR000182">
    <property type="entry name" value="GNAT_dom"/>
</dbReference>
<dbReference type="SUPFAM" id="SSF55729">
    <property type="entry name" value="Acyl-CoA N-acyltransferases (Nat)"/>
    <property type="match status" value="1"/>
</dbReference>
<dbReference type="Proteomes" id="UP001361239">
    <property type="component" value="Unassembled WGS sequence"/>
</dbReference>
<evidence type="ECO:0000313" key="3">
    <source>
        <dbReference type="Proteomes" id="UP001361239"/>
    </source>
</evidence>
<evidence type="ECO:0000259" key="1">
    <source>
        <dbReference type="PROSITE" id="PS51186"/>
    </source>
</evidence>
<dbReference type="PANTHER" id="PTHR42791">
    <property type="entry name" value="GNAT FAMILY ACETYLTRANSFERASE"/>
    <property type="match status" value="1"/>
</dbReference>
<dbReference type="InterPro" id="IPR016181">
    <property type="entry name" value="Acyl_CoA_acyltransferase"/>
</dbReference>
<name>A0ABU8RXV5_9SPHN</name>
<accession>A0ABU8RXV5</accession>
<dbReference type="RefSeq" id="WP_339587867.1">
    <property type="nucleotide sequence ID" value="NZ_JBBHJZ010000003.1"/>
</dbReference>